<dbReference type="PROSITE" id="PS00045">
    <property type="entry name" value="HISTONE_LIKE"/>
    <property type="match status" value="1"/>
</dbReference>
<keyword evidence="6" id="KW-0804">Transcription</keyword>
<keyword evidence="4" id="KW-0805">Transcription regulation</keyword>
<evidence type="ECO:0000256" key="6">
    <source>
        <dbReference type="ARBA" id="ARBA00023163"/>
    </source>
</evidence>
<dbReference type="InterPro" id="IPR000119">
    <property type="entry name" value="Hist_DNA-bd"/>
</dbReference>
<dbReference type="SMART" id="SM00411">
    <property type="entry name" value="BHL"/>
    <property type="match status" value="1"/>
</dbReference>
<dbReference type="SUPFAM" id="SSF47729">
    <property type="entry name" value="IHF-like DNA-binding proteins"/>
    <property type="match status" value="1"/>
</dbReference>
<name>A0A1B9F760_9BACT</name>
<evidence type="ECO:0000256" key="8">
    <source>
        <dbReference type="RuleBase" id="RU003939"/>
    </source>
</evidence>
<proteinExistence type="inferred from homology"/>
<dbReference type="InterPro" id="IPR005684">
    <property type="entry name" value="IHF_alpha"/>
</dbReference>
<evidence type="ECO:0000256" key="5">
    <source>
        <dbReference type="ARBA" id="ARBA00023125"/>
    </source>
</evidence>
<reference evidence="9 10" key="1">
    <citation type="submission" date="2016-06" db="EMBL/GenBank/DDBJ databases">
        <title>Respiratory ammonification of nitrate coupled to the oxidation of elemental sulfur in deep-sea autotrophic thermophilic bacteria.</title>
        <authorList>
            <person name="Slobodkina G.B."/>
            <person name="Mardanov A.V."/>
            <person name="Ravin N.V."/>
            <person name="Frolova A.A."/>
            <person name="Viryasiv M.B."/>
            <person name="Chernyh N.A."/>
            <person name="Bonch-Osmolovskaya E.A."/>
            <person name="Slobodkin A.I."/>
        </authorList>
    </citation>
    <scope>NUCLEOTIDE SEQUENCE [LARGE SCALE GENOMIC DNA]</scope>
    <source>
        <strain evidence="9 10">S69</strain>
    </source>
</reference>
<dbReference type="PANTHER" id="PTHR33175:SF2">
    <property type="entry name" value="INTEGRATION HOST FACTOR SUBUNIT ALPHA"/>
    <property type="match status" value="1"/>
</dbReference>
<dbReference type="InterPro" id="IPR020816">
    <property type="entry name" value="Histone-like_DNA-bd_CS"/>
</dbReference>
<dbReference type="OrthoDB" id="9797747at2"/>
<evidence type="ECO:0000256" key="2">
    <source>
        <dbReference type="ARBA" id="ARBA00018329"/>
    </source>
</evidence>
<evidence type="ECO:0000256" key="7">
    <source>
        <dbReference type="ARBA" id="ARBA00023172"/>
    </source>
</evidence>
<dbReference type="STRING" id="1156395.DBT_0654"/>
<evidence type="ECO:0000256" key="1">
    <source>
        <dbReference type="ARBA" id="ARBA00010529"/>
    </source>
</evidence>
<keyword evidence="7" id="KW-0233">DNA recombination</keyword>
<evidence type="ECO:0000256" key="3">
    <source>
        <dbReference type="ARBA" id="ARBA00022845"/>
    </source>
</evidence>
<dbReference type="InterPro" id="IPR010992">
    <property type="entry name" value="IHF-like_DNA-bd_dom_sf"/>
</dbReference>
<keyword evidence="3" id="KW-0810">Translation regulation</keyword>
<dbReference type="GO" id="GO:0003677">
    <property type="term" value="F:DNA binding"/>
    <property type="evidence" value="ECO:0007669"/>
    <property type="project" value="UniProtKB-KW"/>
</dbReference>
<dbReference type="GO" id="GO:0009893">
    <property type="term" value="P:positive regulation of metabolic process"/>
    <property type="evidence" value="ECO:0007669"/>
    <property type="project" value="UniProtKB-ARBA"/>
</dbReference>
<keyword evidence="5" id="KW-0238">DNA-binding</keyword>
<dbReference type="GO" id="GO:0005829">
    <property type="term" value="C:cytosol"/>
    <property type="evidence" value="ECO:0007669"/>
    <property type="project" value="TreeGrafter"/>
</dbReference>
<accession>A0A1B9F760</accession>
<comment type="caution">
    <text evidence="9">The sequence shown here is derived from an EMBL/GenBank/DDBJ whole genome shotgun (WGS) entry which is preliminary data.</text>
</comment>
<evidence type="ECO:0000256" key="4">
    <source>
        <dbReference type="ARBA" id="ARBA00023015"/>
    </source>
</evidence>
<dbReference type="GO" id="GO:0006417">
    <property type="term" value="P:regulation of translation"/>
    <property type="evidence" value="ECO:0007669"/>
    <property type="project" value="UniProtKB-KW"/>
</dbReference>
<dbReference type="GO" id="GO:0030527">
    <property type="term" value="F:structural constituent of chromatin"/>
    <property type="evidence" value="ECO:0007669"/>
    <property type="project" value="InterPro"/>
</dbReference>
<keyword evidence="10" id="KW-1185">Reference proteome</keyword>
<dbReference type="EMBL" id="MAGO01000003">
    <property type="protein sequence ID" value="OCC15730.1"/>
    <property type="molecule type" value="Genomic_DNA"/>
</dbReference>
<dbReference type="Proteomes" id="UP000093080">
    <property type="component" value="Unassembled WGS sequence"/>
</dbReference>
<dbReference type="Gene3D" id="4.10.520.10">
    <property type="entry name" value="IHF-like DNA-binding proteins"/>
    <property type="match status" value="1"/>
</dbReference>
<dbReference type="PANTHER" id="PTHR33175">
    <property type="entry name" value="DNA-BINDING PROTEIN HU"/>
    <property type="match status" value="1"/>
</dbReference>
<protein>
    <recommendedName>
        <fullName evidence="2">Integration host factor subunit alpha</fullName>
    </recommendedName>
</protein>
<gene>
    <name evidence="9" type="ORF">DBT_0654</name>
</gene>
<comment type="similarity">
    <text evidence="1 8">Belongs to the bacterial histone-like protein family.</text>
</comment>
<dbReference type="GO" id="GO:0006310">
    <property type="term" value="P:DNA recombination"/>
    <property type="evidence" value="ECO:0007669"/>
    <property type="project" value="UniProtKB-KW"/>
</dbReference>
<evidence type="ECO:0000313" key="9">
    <source>
        <dbReference type="EMBL" id="OCC15730.1"/>
    </source>
</evidence>
<dbReference type="Pfam" id="PF00216">
    <property type="entry name" value="Bac_DNA_binding"/>
    <property type="match status" value="1"/>
</dbReference>
<dbReference type="CDD" id="cd13835">
    <property type="entry name" value="IHF_A"/>
    <property type="match status" value="1"/>
</dbReference>
<organism evidence="9 10">
    <name type="scientific">Dissulfuribacter thermophilus</name>
    <dbReference type="NCBI Taxonomy" id="1156395"/>
    <lineage>
        <taxon>Bacteria</taxon>
        <taxon>Pseudomonadati</taxon>
        <taxon>Thermodesulfobacteriota</taxon>
        <taxon>Dissulfuribacteria</taxon>
        <taxon>Dissulfuribacterales</taxon>
        <taxon>Dissulfuribacteraceae</taxon>
        <taxon>Dissulfuribacter</taxon>
    </lineage>
</organism>
<dbReference type="RefSeq" id="WP_067616339.1">
    <property type="nucleotide sequence ID" value="NZ_MAGO01000003.1"/>
</dbReference>
<dbReference type="AlphaFoldDB" id="A0A1B9F760"/>
<sequence>MTLTKADLVNRLYKSEMFKKTDAVKYVETLLEIIKSRLVDGEDVLISGFGKFCVKDKRARRGRNPHTGEDLILEPRRVITFRPSGVLRKKVNENK</sequence>
<evidence type="ECO:0000313" key="10">
    <source>
        <dbReference type="Proteomes" id="UP000093080"/>
    </source>
</evidence>
<dbReference type="GO" id="GO:0006355">
    <property type="term" value="P:regulation of DNA-templated transcription"/>
    <property type="evidence" value="ECO:0007669"/>
    <property type="project" value="InterPro"/>
</dbReference>
<dbReference type="PRINTS" id="PR01727">
    <property type="entry name" value="DNABINDINGHU"/>
</dbReference>